<feature type="compositionally biased region" description="Basic and acidic residues" evidence="1">
    <location>
        <begin position="197"/>
        <end position="213"/>
    </location>
</feature>
<feature type="region of interest" description="Disordered" evidence="1">
    <location>
        <begin position="1"/>
        <end position="219"/>
    </location>
</feature>
<evidence type="ECO:0000313" key="3">
    <source>
        <dbReference type="EMBL" id="GLD67390.1"/>
    </source>
</evidence>
<dbReference type="InterPro" id="IPR013588">
    <property type="entry name" value="MAP2_projctn"/>
</dbReference>
<feature type="compositionally biased region" description="Polar residues" evidence="1">
    <location>
        <begin position="157"/>
        <end position="169"/>
    </location>
</feature>
<dbReference type="Proteomes" id="UP001279410">
    <property type="component" value="Unassembled WGS sequence"/>
</dbReference>
<evidence type="ECO:0000256" key="1">
    <source>
        <dbReference type="SAM" id="MobiDB-lite"/>
    </source>
</evidence>
<dbReference type="AlphaFoldDB" id="A0AAD3N7M1"/>
<protein>
    <submittedName>
        <fullName evidence="3">Microtubule-associated protein 2-like isoform X1</fullName>
    </submittedName>
</protein>
<feature type="compositionally biased region" description="Basic and acidic residues" evidence="1">
    <location>
        <begin position="1"/>
        <end position="11"/>
    </location>
</feature>
<feature type="region of interest" description="Disordered" evidence="1">
    <location>
        <begin position="395"/>
        <end position="442"/>
    </location>
</feature>
<feature type="compositionally biased region" description="Polar residues" evidence="1">
    <location>
        <begin position="13"/>
        <end position="27"/>
    </location>
</feature>
<reference evidence="3" key="1">
    <citation type="submission" date="2022-08" db="EMBL/GenBank/DDBJ databases">
        <title>Genome sequencing of akame (Lates japonicus).</title>
        <authorList>
            <person name="Hashiguchi Y."/>
            <person name="Takahashi H."/>
        </authorList>
    </citation>
    <scope>NUCLEOTIDE SEQUENCE</scope>
    <source>
        <strain evidence="3">Kochi</strain>
    </source>
</reference>
<accession>A0AAD3N7M1</accession>
<proteinExistence type="predicted"/>
<name>A0AAD3N7M1_LATJO</name>
<sequence>MADGRQPDEHWASNGQENGENGYSAYSSGYRENGYHGGAAAHPGTTVDDSANLPPSPPPSPSAEQIGPVAQAQPEECISKAPCESAMKEDEPQVPSLHGKQVVVERATPEGAELASTAPLPPSVKDKELSDTSSIEQDNQDRKDVVEEAADSHLLVESQNMNQEQQPTLRHSPKATEEESPQTQSYYELSTAVETKLSGESESKLEEDQEKKVKTSPGKISLEQRSLSLNITVGSSAGQTVKEEKSRTISESLCPISGCFDESEVHPSTPSVESHKPKFPPAVSITPTSTESPEDIPATAEAPLSSDKHNSSFEQRSSLSEMMDLAGALPQPSLERREVDHMRRKSVPADVSALVGSSLAKLALGDQTSRVVGRESQLEELGYCVFNEYLGPMPSPADVPSPGDSPHQHFPSVEGEVEEELGAIEGEGVNKGIQQTDHRNGF</sequence>
<comment type="caution">
    <text evidence="3">The sequence shown here is derived from an EMBL/GenBank/DDBJ whole genome shotgun (WGS) entry which is preliminary data.</text>
</comment>
<organism evidence="3 4">
    <name type="scientific">Lates japonicus</name>
    <name type="common">Japanese lates</name>
    <dbReference type="NCBI Taxonomy" id="270547"/>
    <lineage>
        <taxon>Eukaryota</taxon>
        <taxon>Metazoa</taxon>
        <taxon>Chordata</taxon>
        <taxon>Craniata</taxon>
        <taxon>Vertebrata</taxon>
        <taxon>Euteleostomi</taxon>
        <taxon>Actinopterygii</taxon>
        <taxon>Neopterygii</taxon>
        <taxon>Teleostei</taxon>
        <taxon>Neoteleostei</taxon>
        <taxon>Acanthomorphata</taxon>
        <taxon>Carangaria</taxon>
        <taxon>Carangaria incertae sedis</taxon>
        <taxon>Centropomidae</taxon>
        <taxon>Lates</taxon>
    </lineage>
</organism>
<evidence type="ECO:0000313" key="4">
    <source>
        <dbReference type="Proteomes" id="UP001279410"/>
    </source>
</evidence>
<feature type="region of interest" description="Disordered" evidence="1">
    <location>
        <begin position="259"/>
        <end position="321"/>
    </location>
</feature>
<dbReference type="EMBL" id="BRZM01000110">
    <property type="protein sequence ID" value="GLD67390.1"/>
    <property type="molecule type" value="Genomic_DNA"/>
</dbReference>
<keyword evidence="4" id="KW-1185">Reference proteome</keyword>
<gene>
    <name evidence="3" type="ORF">AKAME5_001873900</name>
</gene>
<evidence type="ECO:0000259" key="2">
    <source>
        <dbReference type="Pfam" id="PF08377"/>
    </source>
</evidence>
<feature type="domain" description="MAP2/Tau projection" evidence="2">
    <location>
        <begin position="218"/>
        <end position="397"/>
    </location>
</feature>
<dbReference type="Pfam" id="PF08377">
    <property type="entry name" value="MAP2_projctn"/>
    <property type="match status" value="1"/>
</dbReference>